<protein>
    <submittedName>
        <fullName evidence="1">Uncharacterized protein</fullName>
    </submittedName>
</protein>
<sequence length="600" mass="66771">MEDRDLCRPSRPLVRRVDSPFKSISSERDGFEIIRRQIVALAGDIGALVVTDIAQLPSSACYRLIAARVIGTDDTEAGIQGVFRIPHTLGRLGADDETEQHEEKIRETVGGVRTILRKSKKVWKTVAHQYGAPELPMSNKEKKKQIKAMPTDKRIQNRVAISSFLFIRAIPAPRVLAFDATVANAIYSPYTFERLPDGQRLEDIYSEMSLEDKLAIVDELVEILCRMESTRFRTAGRLGSATRPAAAVVNGGHTPTPGFLIEAEDKETISLYGPSAPKNEVNQIEISGFSAGIYGGGGGGGGGSSSSSSSTGVIETKARVTPKEIFAEQIANWIKFAERARPPDARIRQKYEDLITIIEEMERHQFFDHVVDLEDPKTRLPNVLAHPALKPRNVLVCSRSSVESGDVAGWRVSVVLGWDEAVSLPPVLAREPLNWLWEFPDPYPNSATGGDDEDDNDGEGDDDDGKEQTLGELQSPVSYRHTSEEDRHRIRSHFEDSLVTALSSVDDGFTMAVYRQQAYGKGKWLRKVFEFAVSGIKDREDIAKFEHFRAEWESEKERLFRGDMLSDEKSEKSGMSEDKSFRCVGIWDGDAGSQRHPSFV</sequence>
<proteinExistence type="predicted"/>
<accession>A0ACC3DXZ3</accession>
<evidence type="ECO:0000313" key="1">
    <source>
        <dbReference type="EMBL" id="KAK3081596.1"/>
    </source>
</evidence>
<gene>
    <name evidence="1" type="ORF">LTS18_004988</name>
</gene>
<organism evidence="1 2">
    <name type="scientific">Coniosporium uncinatum</name>
    <dbReference type="NCBI Taxonomy" id="93489"/>
    <lineage>
        <taxon>Eukaryota</taxon>
        <taxon>Fungi</taxon>
        <taxon>Dikarya</taxon>
        <taxon>Ascomycota</taxon>
        <taxon>Pezizomycotina</taxon>
        <taxon>Dothideomycetes</taxon>
        <taxon>Dothideomycetes incertae sedis</taxon>
        <taxon>Coniosporium</taxon>
    </lineage>
</organism>
<reference evidence="1" key="1">
    <citation type="submission" date="2024-09" db="EMBL/GenBank/DDBJ databases">
        <title>Black Yeasts Isolated from many extreme environments.</title>
        <authorList>
            <person name="Coleine C."/>
            <person name="Stajich J.E."/>
            <person name="Selbmann L."/>
        </authorList>
    </citation>
    <scope>NUCLEOTIDE SEQUENCE</scope>
    <source>
        <strain evidence="1">CCFEE 5737</strain>
    </source>
</reference>
<evidence type="ECO:0000313" key="2">
    <source>
        <dbReference type="Proteomes" id="UP001186974"/>
    </source>
</evidence>
<keyword evidence="2" id="KW-1185">Reference proteome</keyword>
<comment type="caution">
    <text evidence="1">The sequence shown here is derived from an EMBL/GenBank/DDBJ whole genome shotgun (WGS) entry which is preliminary data.</text>
</comment>
<dbReference type="EMBL" id="JAWDJW010000118">
    <property type="protein sequence ID" value="KAK3081596.1"/>
    <property type="molecule type" value="Genomic_DNA"/>
</dbReference>
<dbReference type="Proteomes" id="UP001186974">
    <property type="component" value="Unassembled WGS sequence"/>
</dbReference>
<name>A0ACC3DXZ3_9PEZI</name>